<organism evidence="1 2">
    <name type="scientific">Mucilaginibacter yixingensis</name>
    <dbReference type="NCBI Taxonomy" id="1295612"/>
    <lineage>
        <taxon>Bacteria</taxon>
        <taxon>Pseudomonadati</taxon>
        <taxon>Bacteroidota</taxon>
        <taxon>Sphingobacteriia</taxon>
        <taxon>Sphingobacteriales</taxon>
        <taxon>Sphingobacteriaceae</taxon>
        <taxon>Mucilaginibacter</taxon>
    </lineage>
</organism>
<dbReference type="InterPro" id="IPR036215">
    <property type="entry name" value="TM0957-like_sf"/>
</dbReference>
<gene>
    <name evidence="1" type="ORF">C8P68_101324</name>
</gene>
<dbReference type="Gene3D" id="2.40.50.420">
    <property type="entry name" value="Envelope glycoprotein gp160, DUF2291, alpha/beta domain"/>
    <property type="match status" value="1"/>
</dbReference>
<evidence type="ECO:0000313" key="1">
    <source>
        <dbReference type="EMBL" id="PTR01093.1"/>
    </source>
</evidence>
<comment type="caution">
    <text evidence="1">The sequence shown here is derived from an EMBL/GenBank/DDBJ whole genome shotgun (WGS) entry which is preliminary data.</text>
</comment>
<dbReference type="Proteomes" id="UP000244168">
    <property type="component" value="Unassembled WGS sequence"/>
</dbReference>
<name>A0A2T5JF81_9SPHI</name>
<dbReference type="OrthoDB" id="1425705at2"/>
<dbReference type="RefSeq" id="WP_107826515.1">
    <property type="nucleotide sequence ID" value="NZ_CP160205.1"/>
</dbReference>
<dbReference type="Gene3D" id="1.10.10.1260">
    <property type="entry name" value="Envelope glycoprotein gp160, DUF2291, helical domain"/>
    <property type="match status" value="1"/>
</dbReference>
<sequence length="209" mass="22508">MKKGIKYTVWAVIVLALAFNSIYFKKLSEVKASDKKFDAVAYAKGLYAKLPSVTDKAITLDQLVNEVNADKAKAFSDYGHALAIGSTRFFMVKGSGVVKEINESDVLLTTAGGNDVSIATEFVFGNAVRDASGQVNLNDFSNTVDLSNISSEVDKIIRAQVLPAFKAAVKKGDKVDFTGAIELNQEHLNLGEVELMPVSLNITPQVASK</sequence>
<keyword evidence="2" id="KW-1185">Reference proteome</keyword>
<evidence type="ECO:0000313" key="2">
    <source>
        <dbReference type="Proteomes" id="UP000244168"/>
    </source>
</evidence>
<proteinExistence type="predicted"/>
<dbReference type="Pfam" id="PF10054">
    <property type="entry name" value="DUF2291"/>
    <property type="match status" value="1"/>
</dbReference>
<dbReference type="SUPFAM" id="SSF141318">
    <property type="entry name" value="TM0957-like"/>
    <property type="match status" value="1"/>
</dbReference>
<accession>A0A2T5JF81</accession>
<reference evidence="1 2" key="1">
    <citation type="submission" date="2018-04" db="EMBL/GenBank/DDBJ databases">
        <title>Genomic Encyclopedia of Archaeal and Bacterial Type Strains, Phase II (KMG-II): from individual species to whole genera.</title>
        <authorList>
            <person name="Goeker M."/>
        </authorList>
    </citation>
    <scope>NUCLEOTIDE SEQUENCE [LARGE SCALE GENOMIC DNA]</scope>
    <source>
        <strain evidence="1 2">DSM 26809</strain>
    </source>
</reference>
<dbReference type="AlphaFoldDB" id="A0A2T5JF81"/>
<keyword evidence="1" id="KW-0449">Lipoprotein</keyword>
<dbReference type="EMBL" id="QAOQ01000001">
    <property type="protein sequence ID" value="PTR01093.1"/>
    <property type="molecule type" value="Genomic_DNA"/>
</dbReference>
<protein>
    <submittedName>
        <fullName evidence="1">Putative lipoprotein DUF2291</fullName>
    </submittedName>
</protein>
<dbReference type="InterPro" id="IPR014582">
    <property type="entry name" value="UCP033535_lipo"/>
</dbReference>